<evidence type="ECO:0000259" key="5">
    <source>
        <dbReference type="PROSITE" id="PS51891"/>
    </source>
</evidence>
<comment type="similarity">
    <text evidence="1">Belongs to the Gfa family.</text>
</comment>
<dbReference type="Gene3D" id="3.90.1590.10">
    <property type="entry name" value="glutathione-dependent formaldehyde- activating enzyme (gfa)"/>
    <property type="match status" value="1"/>
</dbReference>
<dbReference type="InterPro" id="IPR006913">
    <property type="entry name" value="CENP-V/GFA"/>
</dbReference>
<dbReference type="SUPFAM" id="SSF51316">
    <property type="entry name" value="Mss4-like"/>
    <property type="match status" value="1"/>
</dbReference>
<dbReference type="PANTHER" id="PTHR33337:SF30">
    <property type="entry name" value="DUF636 DOMAIN PROTEIN (AFU_ORTHOLOGUE AFUA_1G03180)"/>
    <property type="match status" value="1"/>
</dbReference>
<organism evidence="6 7">
    <name type="scientific">Leucosporidium creatinivorum</name>
    <dbReference type="NCBI Taxonomy" id="106004"/>
    <lineage>
        <taxon>Eukaryota</taxon>
        <taxon>Fungi</taxon>
        <taxon>Dikarya</taxon>
        <taxon>Basidiomycota</taxon>
        <taxon>Pucciniomycotina</taxon>
        <taxon>Microbotryomycetes</taxon>
        <taxon>Leucosporidiales</taxon>
        <taxon>Leucosporidium</taxon>
    </lineage>
</organism>
<dbReference type="Pfam" id="PF04828">
    <property type="entry name" value="GFA"/>
    <property type="match status" value="1"/>
</dbReference>
<dbReference type="OrthoDB" id="428768at2759"/>
<evidence type="ECO:0000313" key="6">
    <source>
        <dbReference type="EMBL" id="ORY79363.1"/>
    </source>
</evidence>
<evidence type="ECO:0000256" key="2">
    <source>
        <dbReference type="ARBA" id="ARBA00022723"/>
    </source>
</evidence>
<keyword evidence="4" id="KW-0456">Lyase</keyword>
<gene>
    <name evidence="6" type="ORF">BCR35DRAFT_332142</name>
</gene>
<dbReference type="InParanoid" id="A0A1Y2F672"/>
<dbReference type="PROSITE" id="PS51891">
    <property type="entry name" value="CENP_V_GFA"/>
    <property type="match status" value="1"/>
</dbReference>
<dbReference type="PANTHER" id="PTHR33337">
    <property type="entry name" value="GFA DOMAIN-CONTAINING PROTEIN"/>
    <property type="match status" value="1"/>
</dbReference>
<protein>
    <submittedName>
        <fullName evidence="6">Mss4-like protein</fullName>
    </submittedName>
</protein>
<keyword evidence="3" id="KW-0862">Zinc</keyword>
<accession>A0A1Y2F672</accession>
<dbReference type="InterPro" id="IPR011057">
    <property type="entry name" value="Mss4-like_sf"/>
</dbReference>
<comment type="caution">
    <text evidence="6">The sequence shown here is derived from an EMBL/GenBank/DDBJ whole genome shotgun (WGS) entry which is preliminary data.</text>
</comment>
<dbReference type="GO" id="GO:0016846">
    <property type="term" value="F:carbon-sulfur lyase activity"/>
    <property type="evidence" value="ECO:0007669"/>
    <property type="project" value="InterPro"/>
</dbReference>
<dbReference type="GO" id="GO:0046872">
    <property type="term" value="F:metal ion binding"/>
    <property type="evidence" value="ECO:0007669"/>
    <property type="project" value="UniProtKB-KW"/>
</dbReference>
<dbReference type="STRING" id="106004.A0A1Y2F672"/>
<reference evidence="6 7" key="1">
    <citation type="submission" date="2016-07" db="EMBL/GenBank/DDBJ databases">
        <title>Pervasive Adenine N6-methylation of Active Genes in Fungi.</title>
        <authorList>
            <consortium name="DOE Joint Genome Institute"/>
            <person name="Mondo S.J."/>
            <person name="Dannebaum R.O."/>
            <person name="Kuo R.C."/>
            <person name="Labutti K."/>
            <person name="Haridas S."/>
            <person name="Kuo A."/>
            <person name="Salamov A."/>
            <person name="Ahrendt S.R."/>
            <person name="Lipzen A."/>
            <person name="Sullivan W."/>
            <person name="Andreopoulos W.B."/>
            <person name="Clum A."/>
            <person name="Lindquist E."/>
            <person name="Daum C."/>
            <person name="Ramamoorthy G.K."/>
            <person name="Gryganskyi A."/>
            <person name="Culley D."/>
            <person name="Magnuson J.K."/>
            <person name="James T.Y."/>
            <person name="O'Malley M.A."/>
            <person name="Stajich J.E."/>
            <person name="Spatafora J.W."/>
            <person name="Visel A."/>
            <person name="Grigoriev I.V."/>
        </authorList>
    </citation>
    <scope>NUCLEOTIDE SEQUENCE [LARGE SCALE GENOMIC DNA]</scope>
    <source>
        <strain evidence="6 7">62-1032</strain>
    </source>
</reference>
<keyword evidence="2" id="KW-0479">Metal-binding</keyword>
<feature type="domain" description="CENP-V/GFA" evidence="5">
    <location>
        <begin position="11"/>
        <end position="132"/>
    </location>
</feature>
<evidence type="ECO:0000313" key="7">
    <source>
        <dbReference type="Proteomes" id="UP000193467"/>
    </source>
</evidence>
<sequence length="142" mass="15603">MSNALTSPLPDRGSCLCGQTAIEVRETCSPHIVCHCSDCHALSALLISYVACPISAVTITFPCLRYYDTVAASGNILHRQFCGGCGANIAHTSDRLGEKIVVDTARLPRFKEVPIDMEFFVKDKWQGLKPIEGAKQFEMMHE</sequence>
<evidence type="ECO:0000256" key="1">
    <source>
        <dbReference type="ARBA" id="ARBA00005495"/>
    </source>
</evidence>
<evidence type="ECO:0000256" key="3">
    <source>
        <dbReference type="ARBA" id="ARBA00022833"/>
    </source>
</evidence>
<keyword evidence="7" id="KW-1185">Reference proteome</keyword>
<name>A0A1Y2F672_9BASI</name>
<dbReference type="AlphaFoldDB" id="A0A1Y2F672"/>
<proteinExistence type="inferred from homology"/>
<dbReference type="Proteomes" id="UP000193467">
    <property type="component" value="Unassembled WGS sequence"/>
</dbReference>
<evidence type="ECO:0000256" key="4">
    <source>
        <dbReference type="ARBA" id="ARBA00023239"/>
    </source>
</evidence>
<dbReference type="EMBL" id="MCGR01000027">
    <property type="protein sequence ID" value="ORY79363.1"/>
    <property type="molecule type" value="Genomic_DNA"/>
</dbReference>